<sequence length="307" mass="33562">MTIPRRGLLFGFLATLAVGLPALGDDKDKVRILILDGQNNHNWVSMTPILREALEQTGRFTVDVATSPPKGSKAAQWDQFSPEFSKYDAVVNNYNGERWPSRVEKALEAYVAEGGGLVNVHAANNAFEGWPEYNKMIGLGWRDNKFGDRVTIDDDGKVVRTPKGEGLGAGHGPQHRFKVAIRESSHPVTQGMPAEWLHAKDELYQGQRGPAENMEILATAFASKDYNGSGTNEPMIWVIPYGKGRTLTTVMGHTMNDETVAVRCIGFQTVLVRGAEWAATGKVTLPIPATFPTAAQESLVAEKAKTQ</sequence>
<organism evidence="2 3">
    <name type="scientific">Singulisphaera acidiphila (strain ATCC BAA-1392 / DSM 18658 / VKM B-2454 / MOB10)</name>
    <dbReference type="NCBI Taxonomy" id="886293"/>
    <lineage>
        <taxon>Bacteria</taxon>
        <taxon>Pseudomonadati</taxon>
        <taxon>Planctomycetota</taxon>
        <taxon>Planctomycetia</taxon>
        <taxon>Isosphaerales</taxon>
        <taxon>Isosphaeraceae</taxon>
        <taxon>Singulisphaera</taxon>
    </lineage>
</organism>
<dbReference type="SUPFAM" id="SSF52317">
    <property type="entry name" value="Class I glutamine amidotransferase-like"/>
    <property type="match status" value="1"/>
</dbReference>
<dbReference type="Gene3D" id="3.40.50.880">
    <property type="match status" value="1"/>
</dbReference>
<dbReference type="eggNOG" id="COG3828">
    <property type="taxonomic scope" value="Bacteria"/>
</dbReference>
<dbReference type="EMBL" id="CP003364">
    <property type="protein sequence ID" value="AGA31159.1"/>
    <property type="molecule type" value="Genomic_DNA"/>
</dbReference>
<dbReference type="OrthoDB" id="9785923at2"/>
<dbReference type="InterPro" id="IPR029062">
    <property type="entry name" value="Class_I_gatase-like"/>
</dbReference>
<dbReference type="PANTHER" id="PTHR40469:SF2">
    <property type="entry name" value="GALACTOSE-BINDING DOMAIN-LIKE SUPERFAMILY PROTEIN"/>
    <property type="match status" value="1"/>
</dbReference>
<keyword evidence="3" id="KW-1185">Reference proteome</keyword>
<dbReference type="PANTHER" id="PTHR40469">
    <property type="entry name" value="SECRETED GLYCOSYL HYDROLASE"/>
    <property type="match status" value="1"/>
</dbReference>
<evidence type="ECO:0000313" key="2">
    <source>
        <dbReference type="EMBL" id="AGA31159.1"/>
    </source>
</evidence>
<dbReference type="RefSeq" id="WP_015250231.1">
    <property type="nucleotide sequence ID" value="NC_019892.1"/>
</dbReference>
<gene>
    <name evidence="2" type="ordered locus">Sinac_7105</name>
</gene>
<dbReference type="Proteomes" id="UP000010798">
    <property type="component" value="Chromosome"/>
</dbReference>
<accession>L0DP57</accession>
<dbReference type="AlphaFoldDB" id="L0DP57"/>
<dbReference type="InterPro" id="IPR029010">
    <property type="entry name" value="ThuA-like"/>
</dbReference>
<proteinExistence type="predicted"/>
<dbReference type="KEGG" id="saci:Sinac_7105"/>
<name>L0DP57_SINAD</name>
<dbReference type="HOGENOM" id="CLU_082117_0_0_0"/>
<reference evidence="2 3" key="1">
    <citation type="submission" date="2012-02" db="EMBL/GenBank/DDBJ databases">
        <title>Complete sequence of chromosome of Singulisphaera acidiphila DSM 18658.</title>
        <authorList>
            <consortium name="US DOE Joint Genome Institute (JGI-PGF)"/>
            <person name="Lucas S."/>
            <person name="Copeland A."/>
            <person name="Lapidus A."/>
            <person name="Glavina del Rio T."/>
            <person name="Dalin E."/>
            <person name="Tice H."/>
            <person name="Bruce D."/>
            <person name="Goodwin L."/>
            <person name="Pitluck S."/>
            <person name="Peters L."/>
            <person name="Ovchinnikova G."/>
            <person name="Chertkov O."/>
            <person name="Kyrpides N."/>
            <person name="Mavromatis K."/>
            <person name="Ivanova N."/>
            <person name="Brettin T."/>
            <person name="Detter J.C."/>
            <person name="Han C."/>
            <person name="Larimer F."/>
            <person name="Land M."/>
            <person name="Hauser L."/>
            <person name="Markowitz V."/>
            <person name="Cheng J.-F."/>
            <person name="Hugenholtz P."/>
            <person name="Woyke T."/>
            <person name="Wu D."/>
            <person name="Tindall B."/>
            <person name="Pomrenke H."/>
            <person name="Brambilla E."/>
            <person name="Klenk H.-P."/>
            <person name="Eisen J.A."/>
        </authorList>
    </citation>
    <scope>NUCLEOTIDE SEQUENCE [LARGE SCALE GENOMIC DNA]</scope>
    <source>
        <strain evidence="3">ATCC BAA-1392 / DSM 18658 / VKM B-2454 / MOB10</strain>
    </source>
</reference>
<evidence type="ECO:0000313" key="3">
    <source>
        <dbReference type="Proteomes" id="UP000010798"/>
    </source>
</evidence>
<dbReference type="STRING" id="886293.Sinac_7105"/>
<feature type="domain" description="ThuA-like" evidence="1">
    <location>
        <begin position="31"/>
        <end position="278"/>
    </location>
</feature>
<protein>
    <recommendedName>
        <fullName evidence="1">ThuA-like domain-containing protein</fullName>
    </recommendedName>
</protein>
<dbReference type="Pfam" id="PF06283">
    <property type="entry name" value="ThuA"/>
    <property type="match status" value="1"/>
</dbReference>
<evidence type="ECO:0000259" key="1">
    <source>
        <dbReference type="Pfam" id="PF06283"/>
    </source>
</evidence>